<evidence type="ECO:0000313" key="1">
    <source>
        <dbReference type="EMBL" id="EUC60533.1"/>
    </source>
</evidence>
<evidence type="ECO:0000313" key="2">
    <source>
        <dbReference type="Proteomes" id="UP000030108"/>
    </source>
</evidence>
<sequence>MTDQVHPHWGQIKDQYDSAYIYDIQAAKQQAIFSPCVSDALHADVAETVDKLCALGECSVEADWDNNPNYITLSMLKSVIEHMSFPCSLPTLCNPLAIHGCINLMQSITRFGRPSPFSYEYGYLCFRILVVAYDYCVLLCSERHESWIDEVEQPQNYLLQEGHIPILSRTVSEVIVDCMNGGTPIYNKFFTWSPWTDNYRGPLITTHYILLLAKILDDDRKHFLIFMRSNYSLRLSALLYTMCEFMHKMPPQSEEHPFLYMFTRIYPRALLLVPDYPFGLNSTHFYIMQLAREYKSTSQVFDAEDSQLVFRAQPLIRDGFEDVLPSVIRATIHCMWEDLVAEEPVTAELVYRCMQLVHAISHWFDFLKERTQTAGHKFIQAMDIVIEEELVNFVMRMLLETCPNDGKSSGQALAAPLVSAVTKIFLVFQTVVPSAFLKQRFRQSIFSWVTFLVNFHNTVPATSHQPHWIGCLDFLSKIVMILGGNQDTFDGRCENPRCPVPMKVTYARSGLVYCSPECYARDWAGSLCAHTSPLLLT</sequence>
<dbReference type="AlphaFoldDB" id="X8JC59"/>
<organism evidence="1 2">
    <name type="scientific">Rhizoctonia solani AG-3 Rhs1AP</name>
    <dbReference type="NCBI Taxonomy" id="1086054"/>
    <lineage>
        <taxon>Eukaryota</taxon>
        <taxon>Fungi</taxon>
        <taxon>Dikarya</taxon>
        <taxon>Basidiomycota</taxon>
        <taxon>Agaricomycotina</taxon>
        <taxon>Agaricomycetes</taxon>
        <taxon>Cantharellales</taxon>
        <taxon>Ceratobasidiaceae</taxon>
        <taxon>Rhizoctonia</taxon>
    </lineage>
</organism>
<dbReference type="Proteomes" id="UP000030108">
    <property type="component" value="Unassembled WGS sequence"/>
</dbReference>
<name>X8JC59_9AGAM</name>
<reference evidence="2" key="1">
    <citation type="journal article" date="2014" name="Genome Announc.">
        <title>Draft genome sequence of the plant-pathogenic soil fungus Rhizoctonia solani anastomosis group 3 strain Rhs1AP.</title>
        <authorList>
            <person name="Cubeta M.A."/>
            <person name="Thomas E."/>
            <person name="Dean R.A."/>
            <person name="Jabaji S."/>
            <person name="Neate S.M."/>
            <person name="Tavantzis S."/>
            <person name="Toda T."/>
            <person name="Vilgalys R."/>
            <person name="Bharathan N."/>
            <person name="Fedorova-Abrams N."/>
            <person name="Pakala S.B."/>
            <person name="Pakala S.M."/>
            <person name="Zafar N."/>
            <person name="Joardar V."/>
            <person name="Losada L."/>
            <person name="Nierman W.C."/>
        </authorList>
    </citation>
    <scope>NUCLEOTIDE SEQUENCE [LARGE SCALE GENOMIC DNA]</scope>
    <source>
        <strain evidence="2">AG-3</strain>
    </source>
</reference>
<dbReference type="OrthoDB" id="3139007at2759"/>
<dbReference type="EMBL" id="JATN01000319">
    <property type="protein sequence ID" value="EUC60533.1"/>
    <property type="molecule type" value="Genomic_DNA"/>
</dbReference>
<protein>
    <recommendedName>
        <fullName evidence="3">MYND finger protein</fullName>
    </recommendedName>
</protein>
<accession>X8JC59</accession>
<proteinExistence type="predicted"/>
<gene>
    <name evidence="1" type="ORF">RSOL_350410</name>
</gene>
<comment type="caution">
    <text evidence="1">The sequence shown here is derived from an EMBL/GenBank/DDBJ whole genome shotgun (WGS) entry which is preliminary data.</text>
</comment>
<evidence type="ECO:0008006" key="3">
    <source>
        <dbReference type="Google" id="ProtNLM"/>
    </source>
</evidence>